<evidence type="ECO:0000256" key="5">
    <source>
        <dbReference type="ARBA" id="ARBA00022821"/>
    </source>
</evidence>
<dbReference type="InterPro" id="IPR044974">
    <property type="entry name" value="Disease_R_plants"/>
</dbReference>
<dbReference type="InterPro" id="IPR002182">
    <property type="entry name" value="NB-ARC"/>
</dbReference>
<name>A0AAF0WA35_DAUCS</name>
<feature type="domain" description="Disease resistance N-terminal" evidence="8">
    <location>
        <begin position="5"/>
        <end position="90"/>
    </location>
</feature>
<dbReference type="GO" id="GO:0051607">
    <property type="term" value="P:defense response to virus"/>
    <property type="evidence" value="ECO:0007669"/>
    <property type="project" value="UniProtKB-ARBA"/>
</dbReference>
<evidence type="ECO:0000259" key="7">
    <source>
        <dbReference type="Pfam" id="PF00931"/>
    </source>
</evidence>
<evidence type="ECO:0000313" key="11">
    <source>
        <dbReference type="EMBL" id="WOG86137.1"/>
    </source>
</evidence>
<dbReference type="Pfam" id="PF18052">
    <property type="entry name" value="Rx_N"/>
    <property type="match status" value="1"/>
</dbReference>
<evidence type="ECO:0000256" key="4">
    <source>
        <dbReference type="ARBA" id="ARBA00022741"/>
    </source>
</evidence>
<dbReference type="InterPro" id="IPR042197">
    <property type="entry name" value="Apaf_helical"/>
</dbReference>
<dbReference type="Gene3D" id="1.20.5.4130">
    <property type="match status" value="1"/>
</dbReference>
<dbReference type="InterPro" id="IPR032675">
    <property type="entry name" value="LRR_dom_sf"/>
</dbReference>
<keyword evidence="4" id="KW-0547">Nucleotide-binding</keyword>
<dbReference type="FunFam" id="1.10.10.10:FF:000322">
    <property type="entry name" value="Probable disease resistance protein At1g63360"/>
    <property type="match status" value="1"/>
</dbReference>
<keyword evidence="5" id="KW-0611">Plant defense</keyword>
<dbReference type="Gene3D" id="3.80.10.10">
    <property type="entry name" value="Ribonuclease Inhibitor"/>
    <property type="match status" value="2"/>
</dbReference>
<dbReference type="Gene3D" id="1.10.10.10">
    <property type="entry name" value="Winged helix-like DNA-binding domain superfamily/Winged helix DNA-binding domain"/>
    <property type="match status" value="1"/>
</dbReference>
<evidence type="ECO:0000256" key="3">
    <source>
        <dbReference type="ARBA" id="ARBA00022737"/>
    </source>
</evidence>
<comment type="similarity">
    <text evidence="1">Belongs to the disease resistance NB-LRR family.</text>
</comment>
<proteinExistence type="inferred from homology"/>
<keyword evidence="2" id="KW-0433">Leucine-rich repeat</keyword>
<dbReference type="SUPFAM" id="SSF52058">
    <property type="entry name" value="L domain-like"/>
    <property type="match status" value="1"/>
</dbReference>
<keyword evidence="3" id="KW-0677">Repeat</keyword>
<organism evidence="11 12">
    <name type="scientific">Daucus carota subsp. sativus</name>
    <name type="common">Carrot</name>
    <dbReference type="NCBI Taxonomy" id="79200"/>
    <lineage>
        <taxon>Eukaryota</taxon>
        <taxon>Viridiplantae</taxon>
        <taxon>Streptophyta</taxon>
        <taxon>Embryophyta</taxon>
        <taxon>Tracheophyta</taxon>
        <taxon>Spermatophyta</taxon>
        <taxon>Magnoliopsida</taxon>
        <taxon>eudicotyledons</taxon>
        <taxon>Gunneridae</taxon>
        <taxon>Pentapetalae</taxon>
        <taxon>asterids</taxon>
        <taxon>campanulids</taxon>
        <taxon>Apiales</taxon>
        <taxon>Apiaceae</taxon>
        <taxon>Apioideae</taxon>
        <taxon>Scandiceae</taxon>
        <taxon>Daucinae</taxon>
        <taxon>Daucus</taxon>
        <taxon>Daucus sect. Daucus</taxon>
    </lineage>
</organism>
<dbReference type="PRINTS" id="PR00364">
    <property type="entry name" value="DISEASERSIST"/>
</dbReference>
<dbReference type="Gene3D" id="1.10.8.430">
    <property type="entry name" value="Helical domain of apoptotic protease-activating factors"/>
    <property type="match status" value="1"/>
</dbReference>
<reference evidence="11" key="1">
    <citation type="journal article" date="2016" name="Nat. Genet.">
        <title>A high-quality carrot genome assembly provides new insights into carotenoid accumulation and asterid genome evolution.</title>
        <authorList>
            <person name="Iorizzo M."/>
            <person name="Ellison S."/>
            <person name="Senalik D."/>
            <person name="Zeng P."/>
            <person name="Satapoomin P."/>
            <person name="Huang J."/>
            <person name="Bowman M."/>
            <person name="Iovene M."/>
            <person name="Sanseverino W."/>
            <person name="Cavagnaro P."/>
            <person name="Yildiz M."/>
            <person name="Macko-Podgorni A."/>
            <person name="Moranska E."/>
            <person name="Grzebelus E."/>
            <person name="Grzebelus D."/>
            <person name="Ashrafi H."/>
            <person name="Zheng Z."/>
            <person name="Cheng S."/>
            <person name="Spooner D."/>
            <person name="Van Deynze A."/>
            <person name="Simon P."/>
        </authorList>
    </citation>
    <scope>NUCLEOTIDE SEQUENCE</scope>
    <source>
        <tissue evidence="11">Leaf</tissue>
    </source>
</reference>
<protein>
    <recommendedName>
        <fullName evidence="13">AAA+ ATPase domain-containing protein</fullName>
    </recommendedName>
</protein>
<dbReference type="InterPro" id="IPR041118">
    <property type="entry name" value="Rx_N"/>
</dbReference>
<dbReference type="FunFam" id="3.40.50.300:FF:001091">
    <property type="entry name" value="Probable disease resistance protein At1g61300"/>
    <property type="match status" value="1"/>
</dbReference>
<dbReference type="AlphaFoldDB" id="A0AAF0WA35"/>
<reference evidence="11" key="2">
    <citation type="submission" date="2022-03" db="EMBL/GenBank/DDBJ databases">
        <title>Draft title - Genomic analysis of global carrot germplasm unveils the trajectory of domestication and the origin of high carotenoid orange carrot.</title>
        <authorList>
            <person name="Iorizzo M."/>
            <person name="Ellison S."/>
            <person name="Senalik D."/>
            <person name="Macko-Podgorni A."/>
            <person name="Grzebelus D."/>
            <person name="Bostan H."/>
            <person name="Rolling W."/>
            <person name="Curaba J."/>
            <person name="Simon P."/>
        </authorList>
    </citation>
    <scope>NUCLEOTIDE SEQUENCE</scope>
    <source>
        <tissue evidence="11">Leaf</tissue>
    </source>
</reference>
<accession>A0AAF0WA35</accession>
<evidence type="ECO:0000256" key="6">
    <source>
        <dbReference type="ARBA" id="ARBA00022840"/>
    </source>
</evidence>
<dbReference type="Pfam" id="PF23598">
    <property type="entry name" value="LRR_14"/>
    <property type="match status" value="1"/>
</dbReference>
<dbReference type="PANTHER" id="PTHR23155:SF1185">
    <property type="entry name" value="DISEASE RESISTANCE RPP8-LIKE PROTEIN 3-RELATED"/>
    <property type="match status" value="1"/>
</dbReference>
<dbReference type="InterPro" id="IPR027417">
    <property type="entry name" value="P-loop_NTPase"/>
</dbReference>
<dbReference type="InterPro" id="IPR055414">
    <property type="entry name" value="LRR_R13L4/SHOC2-like"/>
</dbReference>
<evidence type="ECO:0000259" key="9">
    <source>
        <dbReference type="Pfam" id="PF23559"/>
    </source>
</evidence>
<dbReference type="GO" id="GO:0005524">
    <property type="term" value="F:ATP binding"/>
    <property type="evidence" value="ECO:0007669"/>
    <property type="project" value="UniProtKB-KW"/>
</dbReference>
<feature type="domain" description="Disease resistance R13L4/SHOC-2-like LRR" evidence="10">
    <location>
        <begin position="581"/>
        <end position="917"/>
    </location>
</feature>
<dbReference type="InterPro" id="IPR058922">
    <property type="entry name" value="WHD_DRP"/>
</dbReference>
<feature type="domain" description="NB-ARC" evidence="7">
    <location>
        <begin position="158"/>
        <end position="327"/>
    </location>
</feature>
<evidence type="ECO:0000313" key="12">
    <source>
        <dbReference type="Proteomes" id="UP000077755"/>
    </source>
</evidence>
<dbReference type="SUPFAM" id="SSF52540">
    <property type="entry name" value="P-loop containing nucleoside triphosphate hydrolases"/>
    <property type="match status" value="1"/>
</dbReference>
<evidence type="ECO:0000256" key="1">
    <source>
        <dbReference type="ARBA" id="ARBA00008894"/>
    </source>
</evidence>
<dbReference type="Pfam" id="PF00931">
    <property type="entry name" value="NB-ARC"/>
    <property type="match status" value="1"/>
</dbReference>
<evidence type="ECO:0000256" key="2">
    <source>
        <dbReference type="ARBA" id="ARBA00022614"/>
    </source>
</evidence>
<dbReference type="Gene3D" id="3.40.50.300">
    <property type="entry name" value="P-loop containing nucleotide triphosphate hydrolases"/>
    <property type="match status" value="1"/>
</dbReference>
<dbReference type="GO" id="GO:0098542">
    <property type="term" value="P:defense response to other organism"/>
    <property type="evidence" value="ECO:0007669"/>
    <property type="project" value="TreeGrafter"/>
</dbReference>
<dbReference type="GO" id="GO:0043531">
    <property type="term" value="F:ADP binding"/>
    <property type="evidence" value="ECO:0007669"/>
    <property type="project" value="InterPro"/>
</dbReference>
<dbReference type="PANTHER" id="PTHR23155">
    <property type="entry name" value="DISEASE RESISTANCE PROTEIN RP"/>
    <property type="match status" value="1"/>
</dbReference>
<gene>
    <name evidence="11" type="ORF">DCAR_0205338</name>
</gene>
<dbReference type="CDD" id="cd14798">
    <property type="entry name" value="RX-CC_like"/>
    <property type="match status" value="1"/>
</dbReference>
<feature type="domain" description="Disease resistance protein winged helix" evidence="9">
    <location>
        <begin position="423"/>
        <end position="497"/>
    </location>
</feature>
<evidence type="ECO:0008006" key="13">
    <source>
        <dbReference type="Google" id="ProtNLM"/>
    </source>
</evidence>
<dbReference type="InterPro" id="IPR038005">
    <property type="entry name" value="RX-like_CC"/>
</dbReference>
<keyword evidence="12" id="KW-1185">Reference proteome</keyword>
<keyword evidence="6" id="KW-0067">ATP-binding</keyword>
<dbReference type="InterPro" id="IPR036388">
    <property type="entry name" value="WH-like_DNA-bd_sf"/>
</dbReference>
<evidence type="ECO:0000259" key="10">
    <source>
        <dbReference type="Pfam" id="PF23598"/>
    </source>
</evidence>
<sequence length="962" mass="109781">MAEAVVSIVVGRLTDLLTEEAQFLHGLRDEIQQAVNELMRMKTFLRDADSRIDEEKIRVLLGEVRELAYDAEHVVETFLLKAYSASERNRTRQAIKYSKKIEEIEMKMSRIFDCFVEYRVKSTSESSEPSDSSYGASGTLKRFYSYATREPEIFVGFQEDVDRLVGHLVNESEDAYRLISICGMGGLGKTTLAEKIYHHSTIKTYFGGLAWVSISQKWQRKQVLQRILIGLVPERRNEILNFDKDKLVENMLQIQQSKNCLIVLDDIWSIDAWDSLKEAFPAGKSRSRLMLTSRNVDVAEHANPNGFIHRPVLLSPDQSWELLGLRALPKGGDCLGMMEELGRELVKNCGGLPLAIVTLGGILVTKPSLIEWEKVYNDSLLSLKSGEAGLGKKYQSQLLYVLNWSYNDLPPQLKLCFLYLGKYSEDESIDAETLYQLWIAEGMVLSSDKREGETMMQVAESYLGELVHRSMVQVKFNNEKSFINFKSCSLHDLMRDLSISQAEAEEFFKVIDLREKKDFHLSPLADFKPSNTRQLVVHFDDGYRGKRSHPYFSKKFNQQKYRSVSLFNELGTRSLPPALGSRIANFRRLRVLSLEVAADMYICCSPSGINLGKVLGTLVYLRYLKVSDVRLSIFPSIQKLRLLETLIFDKQFDIYFPPWLSMNILSMLGRLRHLYLPSQGVHSTSKKSKLRFNGLSQLETLANFDTVWCEVKDLVALIRLQKLKVIAICDDMEEMMENLAALALSSSSCLQYLELFISTHNQTLDNSKDMLRKLLWNYNFNLQKLEIAGKLPELALLLEQQPQQLLHTHMDVSVIRITRLTLWDSCLKEDPMPVLEKISTLRELHLNGFTFMGEEMVCSATGFPKLTDLLLEFLPNFVKWRVEKGSMPFLSQLTIFGCSKMEELPDGLMSLSSLQTLALLSMPLDFCDKVRKVNGEQGPEFYKVAHIPSLILRSKGPSSALI</sequence>
<dbReference type="Proteomes" id="UP000077755">
    <property type="component" value="Chromosome 2"/>
</dbReference>
<dbReference type="EMBL" id="CP093344">
    <property type="protein sequence ID" value="WOG86137.1"/>
    <property type="molecule type" value="Genomic_DNA"/>
</dbReference>
<evidence type="ECO:0000259" key="8">
    <source>
        <dbReference type="Pfam" id="PF18052"/>
    </source>
</evidence>
<dbReference type="Pfam" id="PF23559">
    <property type="entry name" value="WHD_DRP"/>
    <property type="match status" value="1"/>
</dbReference>